<dbReference type="AlphaFoldDB" id="A0A6J2T7E2"/>
<sequence length="184" mass="20911">MDRKSSVNVLPKNFANGSVEERIVEKVMDSRVVNGRRQYKIKWAGFGDSYISWEPVERINATLLLAQYEAGLHVNEQALQGSTQGTGQGSGSDAKPSGTHANSVHKGNNSRLFFNIKKRAMPVGIERGWKLKEVVGKVIMWGETFYFVWWEGVDEPETVRREDIIDLYPELLIKFYEGLKICDE</sequence>
<dbReference type="InterPro" id="IPR000953">
    <property type="entry name" value="Chromo/chromo_shadow_dom"/>
</dbReference>
<dbReference type="PROSITE" id="PS50013">
    <property type="entry name" value="CHROMO_2"/>
    <property type="match status" value="1"/>
</dbReference>
<feature type="domain" description="Chromo" evidence="4">
    <location>
        <begin position="22"/>
        <end position="69"/>
    </location>
</feature>
<dbReference type="GO" id="GO:0005694">
    <property type="term" value="C:chromosome"/>
    <property type="evidence" value="ECO:0007669"/>
    <property type="project" value="UniProtKB-ARBA"/>
</dbReference>
<name>A0A6J2T7E2_DROLE</name>
<evidence type="ECO:0000313" key="5">
    <source>
        <dbReference type="Proteomes" id="UP000504634"/>
    </source>
</evidence>
<feature type="region of interest" description="Disordered" evidence="3">
    <location>
        <begin position="81"/>
        <end position="106"/>
    </location>
</feature>
<dbReference type="GeneID" id="115621644"/>
<dbReference type="InterPro" id="IPR023779">
    <property type="entry name" value="Chromodomain_CS"/>
</dbReference>
<evidence type="ECO:0000259" key="4">
    <source>
        <dbReference type="PROSITE" id="PS50013"/>
    </source>
</evidence>
<dbReference type="SUPFAM" id="SSF54160">
    <property type="entry name" value="Chromo domain-like"/>
    <property type="match status" value="2"/>
</dbReference>
<keyword evidence="2" id="KW-0539">Nucleus</keyword>
<accession>A0A6J2T7E2</accession>
<proteinExistence type="predicted"/>
<dbReference type="OrthoDB" id="6421266at2759"/>
<evidence type="ECO:0000256" key="1">
    <source>
        <dbReference type="ARBA" id="ARBA00004123"/>
    </source>
</evidence>
<dbReference type="CDD" id="cd00024">
    <property type="entry name" value="CD_CSD"/>
    <property type="match status" value="1"/>
</dbReference>
<evidence type="ECO:0000256" key="3">
    <source>
        <dbReference type="SAM" id="MobiDB-lite"/>
    </source>
</evidence>
<dbReference type="InterPro" id="IPR023780">
    <property type="entry name" value="Chromo_domain"/>
</dbReference>
<gene>
    <name evidence="6" type="primary">LOC115621644</name>
</gene>
<dbReference type="SMART" id="SM00298">
    <property type="entry name" value="CHROMO"/>
    <property type="match status" value="2"/>
</dbReference>
<dbReference type="InterPro" id="IPR016197">
    <property type="entry name" value="Chromo-like_dom_sf"/>
</dbReference>
<protein>
    <submittedName>
        <fullName evidence="6">Chromobox protein homolog 1-like</fullName>
    </submittedName>
</protein>
<comment type="subcellular location">
    <subcellularLocation>
        <location evidence="1">Nucleus</location>
    </subcellularLocation>
</comment>
<dbReference type="InterPro" id="IPR051219">
    <property type="entry name" value="Heterochromatin_chromo-domain"/>
</dbReference>
<dbReference type="GO" id="GO:0005634">
    <property type="term" value="C:nucleus"/>
    <property type="evidence" value="ECO:0007669"/>
    <property type="project" value="UniProtKB-SubCell"/>
</dbReference>
<dbReference type="Proteomes" id="UP000504634">
    <property type="component" value="Unplaced"/>
</dbReference>
<reference evidence="6" key="1">
    <citation type="submission" date="2025-08" db="UniProtKB">
        <authorList>
            <consortium name="RefSeq"/>
        </authorList>
    </citation>
    <scope>IDENTIFICATION</scope>
    <source>
        <strain evidence="6">11010-0011.00</strain>
        <tissue evidence="6">Whole body</tissue>
    </source>
</reference>
<evidence type="ECO:0000313" key="6">
    <source>
        <dbReference type="RefSeq" id="XP_030371205.1"/>
    </source>
</evidence>
<dbReference type="PROSITE" id="PS00598">
    <property type="entry name" value="CHROMO_1"/>
    <property type="match status" value="1"/>
</dbReference>
<dbReference type="Pfam" id="PF00385">
    <property type="entry name" value="Chromo"/>
    <property type="match status" value="1"/>
</dbReference>
<evidence type="ECO:0000256" key="2">
    <source>
        <dbReference type="ARBA" id="ARBA00023242"/>
    </source>
</evidence>
<keyword evidence="5" id="KW-1185">Reference proteome</keyword>
<organism evidence="5 6">
    <name type="scientific">Drosophila lebanonensis</name>
    <name type="common">Fruit fly</name>
    <name type="synonym">Scaptodrosophila lebanonensis</name>
    <dbReference type="NCBI Taxonomy" id="7225"/>
    <lineage>
        <taxon>Eukaryota</taxon>
        <taxon>Metazoa</taxon>
        <taxon>Ecdysozoa</taxon>
        <taxon>Arthropoda</taxon>
        <taxon>Hexapoda</taxon>
        <taxon>Insecta</taxon>
        <taxon>Pterygota</taxon>
        <taxon>Neoptera</taxon>
        <taxon>Endopterygota</taxon>
        <taxon>Diptera</taxon>
        <taxon>Brachycera</taxon>
        <taxon>Muscomorpha</taxon>
        <taxon>Ephydroidea</taxon>
        <taxon>Drosophilidae</taxon>
        <taxon>Scaptodrosophila</taxon>
    </lineage>
</organism>
<dbReference type="RefSeq" id="XP_030371205.1">
    <property type="nucleotide sequence ID" value="XM_030515345.1"/>
</dbReference>
<dbReference type="Gene3D" id="2.40.50.40">
    <property type="match status" value="2"/>
</dbReference>
<dbReference type="PANTHER" id="PTHR22812">
    <property type="entry name" value="CHROMOBOX PROTEIN"/>
    <property type="match status" value="1"/>
</dbReference>